<evidence type="ECO:0008006" key="5">
    <source>
        <dbReference type="Google" id="ProtNLM"/>
    </source>
</evidence>
<gene>
    <name evidence="3" type="ORF">Q428_03645</name>
</gene>
<feature type="compositionally biased region" description="Polar residues" evidence="2">
    <location>
        <begin position="1"/>
        <end position="16"/>
    </location>
</feature>
<dbReference type="InterPro" id="IPR024042">
    <property type="entry name" value="TM1646-like_dom_sf"/>
</dbReference>
<name>A0A017RXR8_9CLOT</name>
<dbReference type="Proteomes" id="UP000019681">
    <property type="component" value="Unassembled WGS sequence"/>
</dbReference>
<organism evidence="3 4">
    <name type="scientific">Fervidicella metallireducens AeB</name>
    <dbReference type="NCBI Taxonomy" id="1403537"/>
    <lineage>
        <taxon>Bacteria</taxon>
        <taxon>Bacillati</taxon>
        <taxon>Bacillota</taxon>
        <taxon>Clostridia</taxon>
        <taxon>Eubacteriales</taxon>
        <taxon>Clostridiaceae</taxon>
        <taxon>Fervidicella</taxon>
    </lineage>
</organism>
<dbReference type="STRING" id="1403537.Q428_03645"/>
<accession>A0A017RXR8</accession>
<keyword evidence="1" id="KW-0175">Coiled coil</keyword>
<feature type="coiled-coil region" evidence="1">
    <location>
        <begin position="103"/>
        <end position="130"/>
    </location>
</feature>
<dbReference type="OrthoDB" id="2081713at2"/>
<sequence>MKVSGISNKNSLSKPNNTKEKSFKMESFSSSLDLAYREKTEEELQKMLQEIDRIGRRLISTRSAEDAREYKNKIKNYLSFIVKNIYILKREPGVYNYGIHTRIEIIDSKLDELTKELLNDQKESIELADRIHEIKGLLVDVYK</sequence>
<evidence type="ECO:0000256" key="1">
    <source>
        <dbReference type="SAM" id="Coils"/>
    </source>
</evidence>
<dbReference type="RefSeq" id="WP_035378250.1">
    <property type="nucleotide sequence ID" value="NZ_AZQP01000007.1"/>
</dbReference>
<dbReference type="InterPro" id="IPR005585">
    <property type="entry name" value="DUF327"/>
</dbReference>
<protein>
    <recommendedName>
        <fullName evidence="5">DUF327 domain-containing protein</fullName>
    </recommendedName>
</protein>
<dbReference type="AlphaFoldDB" id="A0A017RXR8"/>
<evidence type="ECO:0000256" key="2">
    <source>
        <dbReference type="SAM" id="MobiDB-lite"/>
    </source>
</evidence>
<comment type="caution">
    <text evidence="3">The sequence shown here is derived from an EMBL/GenBank/DDBJ whole genome shotgun (WGS) entry which is preliminary data.</text>
</comment>
<dbReference type="Pfam" id="PF03885">
    <property type="entry name" value="DUF327"/>
    <property type="match status" value="1"/>
</dbReference>
<dbReference type="SUPFAM" id="SSF158397">
    <property type="entry name" value="TM1646-like"/>
    <property type="match status" value="1"/>
</dbReference>
<reference evidence="3 4" key="1">
    <citation type="journal article" date="2014" name="Genome Announc.">
        <title>Draft Genome Sequence of Fervidicella metallireducens Strain AeBT, an Iron-Reducing Thermoanaerobe from the Great Artesian Basin.</title>
        <authorList>
            <person name="Patel B.K."/>
        </authorList>
    </citation>
    <scope>NUCLEOTIDE SEQUENCE [LARGE SCALE GENOMIC DNA]</scope>
    <source>
        <strain evidence="3 4">AeB</strain>
    </source>
</reference>
<dbReference type="EMBL" id="AZQP01000007">
    <property type="protein sequence ID" value="EYE89199.1"/>
    <property type="molecule type" value="Genomic_DNA"/>
</dbReference>
<proteinExistence type="predicted"/>
<keyword evidence="4" id="KW-1185">Reference proteome</keyword>
<evidence type="ECO:0000313" key="4">
    <source>
        <dbReference type="Proteomes" id="UP000019681"/>
    </source>
</evidence>
<dbReference type="Gene3D" id="1.20.120.490">
    <property type="entry name" value="Hypothetical protein TM1646-like domain"/>
    <property type="match status" value="1"/>
</dbReference>
<evidence type="ECO:0000313" key="3">
    <source>
        <dbReference type="EMBL" id="EYE89199.1"/>
    </source>
</evidence>
<feature type="region of interest" description="Disordered" evidence="2">
    <location>
        <begin position="1"/>
        <end position="24"/>
    </location>
</feature>